<accession>I3CH32</accession>
<dbReference type="STRING" id="395493.BegalDRAFT_2060"/>
<organism evidence="2 3">
    <name type="scientific">Beggiatoa alba B18LD</name>
    <dbReference type="NCBI Taxonomy" id="395493"/>
    <lineage>
        <taxon>Bacteria</taxon>
        <taxon>Pseudomonadati</taxon>
        <taxon>Pseudomonadota</taxon>
        <taxon>Gammaproteobacteria</taxon>
        <taxon>Thiotrichales</taxon>
        <taxon>Thiotrichaceae</taxon>
        <taxon>Beggiatoa</taxon>
    </lineage>
</organism>
<proteinExistence type="predicted"/>
<dbReference type="Gene3D" id="3.30.420.40">
    <property type="match status" value="2"/>
</dbReference>
<dbReference type="HOGENOM" id="CLU_050686_1_0_6"/>
<dbReference type="GO" id="GO:0051301">
    <property type="term" value="P:cell division"/>
    <property type="evidence" value="ECO:0007669"/>
    <property type="project" value="InterPro"/>
</dbReference>
<dbReference type="InterPro" id="IPR050696">
    <property type="entry name" value="FtsA/MreB"/>
</dbReference>
<dbReference type="AlphaFoldDB" id="I3CH32"/>
<evidence type="ECO:0000259" key="1">
    <source>
        <dbReference type="SMART" id="SM00842"/>
    </source>
</evidence>
<dbReference type="Proteomes" id="UP000005744">
    <property type="component" value="Unassembled WGS sequence"/>
</dbReference>
<dbReference type="InterPro" id="IPR003494">
    <property type="entry name" value="SHS2_FtsA"/>
</dbReference>
<protein>
    <submittedName>
        <fullName evidence="2">Type IV pilus assembly protein PilM</fullName>
    </submittedName>
</protein>
<name>I3CH32_9GAMM</name>
<dbReference type="SUPFAM" id="SSF53067">
    <property type="entry name" value="Actin-like ATPase domain"/>
    <property type="match status" value="2"/>
</dbReference>
<dbReference type="PIRSF" id="PIRSF019169">
    <property type="entry name" value="PilM"/>
    <property type="match status" value="1"/>
</dbReference>
<keyword evidence="3" id="KW-1185">Reference proteome</keyword>
<dbReference type="CDD" id="cd24049">
    <property type="entry name" value="ASKHA_NBD_PilM"/>
    <property type="match status" value="1"/>
</dbReference>
<dbReference type="RefSeq" id="WP_002686179.1">
    <property type="nucleotide sequence ID" value="NZ_JH600070.1"/>
</dbReference>
<dbReference type="PANTHER" id="PTHR32432:SF3">
    <property type="entry name" value="ETHANOLAMINE UTILIZATION PROTEIN EUTJ"/>
    <property type="match status" value="1"/>
</dbReference>
<reference evidence="2 3" key="1">
    <citation type="submission" date="2011-11" db="EMBL/GenBank/DDBJ databases">
        <title>Improved High-Quality Draft sequence of Beggiatoa alba B18lD.</title>
        <authorList>
            <consortium name="US DOE Joint Genome Institute"/>
            <person name="Lucas S."/>
            <person name="Han J."/>
            <person name="Lapidus A."/>
            <person name="Cheng J.-F."/>
            <person name="Goodwin L."/>
            <person name="Pitluck S."/>
            <person name="Peters L."/>
            <person name="Mikhailova N."/>
            <person name="Held B."/>
            <person name="Detter J.C."/>
            <person name="Han C."/>
            <person name="Tapia R."/>
            <person name="Land M."/>
            <person name="Hauser L."/>
            <person name="Kyrpides N."/>
            <person name="Ivanova N."/>
            <person name="Pagani I."/>
            <person name="Samuel K."/>
            <person name="Teske A."/>
            <person name="Mueller J."/>
            <person name="Woyke T."/>
        </authorList>
    </citation>
    <scope>NUCLEOTIDE SEQUENCE [LARGE SCALE GENOMIC DNA]</scope>
    <source>
        <strain evidence="2 3">B18LD</strain>
    </source>
</reference>
<dbReference type="Pfam" id="PF11104">
    <property type="entry name" value="PilM_2"/>
    <property type="match status" value="1"/>
</dbReference>
<gene>
    <name evidence="2" type="ORF">BegalDRAFT_2060</name>
</gene>
<sequence>MGIFSLKPEPLVGIDISSTAVKLLELSRAGNNYKVESYAIEPLPEKAVEDKNVVELEIVGEAINRVVRRAKPKAQFSAVAVSGPAVITKLIEMDRGMSDDERRALIEADAEQYIPYPLNEISFDFEVIGPNEKDPDNRVDILLAASRSENVEVRVASAELGGLRVRVVDIEKYALENAFRLLAESDPEINLDETIALIDVGATTTTINVLGESRIIYSREELFGGKRLTENIQHRYGISYEEANLAKRNGGLPDDYELEVLEPFKAEMAQQISRMVQYYYSSDVSPKYGQLSHILIAGGCASIPNIVEHVSNKVGGHVTIANPFASMSLSAKVPKKDLMRDAPALMIACGLALRTFDKFNY</sequence>
<dbReference type="NCBIfam" id="TIGR01175">
    <property type="entry name" value="pilM"/>
    <property type="match status" value="1"/>
</dbReference>
<dbReference type="eggNOG" id="COG4972">
    <property type="taxonomic scope" value="Bacteria"/>
</dbReference>
<dbReference type="OrthoDB" id="9773403at2"/>
<dbReference type="SMART" id="SM00842">
    <property type="entry name" value="FtsA"/>
    <property type="match status" value="1"/>
</dbReference>
<dbReference type="PANTHER" id="PTHR32432">
    <property type="entry name" value="CELL DIVISION PROTEIN FTSA-RELATED"/>
    <property type="match status" value="1"/>
</dbReference>
<dbReference type="InterPro" id="IPR005883">
    <property type="entry name" value="PilM"/>
</dbReference>
<dbReference type="EMBL" id="JH600070">
    <property type="protein sequence ID" value="EIJ42925.1"/>
    <property type="molecule type" value="Genomic_DNA"/>
</dbReference>
<evidence type="ECO:0000313" key="2">
    <source>
        <dbReference type="EMBL" id="EIJ42925.1"/>
    </source>
</evidence>
<dbReference type="Gene3D" id="3.30.1490.300">
    <property type="match status" value="1"/>
</dbReference>
<feature type="domain" description="SHS2" evidence="1">
    <location>
        <begin position="11"/>
        <end position="203"/>
    </location>
</feature>
<evidence type="ECO:0000313" key="3">
    <source>
        <dbReference type="Proteomes" id="UP000005744"/>
    </source>
</evidence>
<dbReference type="InterPro" id="IPR043129">
    <property type="entry name" value="ATPase_NBD"/>
</dbReference>